<gene>
    <name evidence="5" type="ORF">I8755_32435</name>
</gene>
<evidence type="ECO:0000313" key="6">
    <source>
        <dbReference type="Proteomes" id="UP000596130"/>
    </source>
</evidence>
<feature type="domain" description="FAD/NAD(P)-binding" evidence="4">
    <location>
        <begin position="17"/>
        <end position="299"/>
    </location>
</feature>
<dbReference type="Proteomes" id="UP000596130">
    <property type="component" value="Chromosome"/>
</dbReference>
<dbReference type="RefSeq" id="WP_198504263.1">
    <property type="nucleotide sequence ID" value="NZ_CP065959.1"/>
</dbReference>
<dbReference type="GO" id="GO:0004791">
    <property type="term" value="F:thioredoxin-disulfide reductase (NADPH) activity"/>
    <property type="evidence" value="ECO:0007669"/>
    <property type="project" value="UniProtKB-EC"/>
</dbReference>
<evidence type="ECO:0000256" key="2">
    <source>
        <dbReference type="ARBA" id="ARBA00023002"/>
    </source>
</evidence>
<evidence type="ECO:0000256" key="3">
    <source>
        <dbReference type="ARBA" id="ARBA00048132"/>
    </source>
</evidence>
<keyword evidence="2" id="KW-0560">Oxidoreductase</keyword>
<comment type="catalytic activity">
    <reaction evidence="3">
        <text>[thioredoxin]-dithiol + NADP(+) = [thioredoxin]-disulfide + NADPH + H(+)</text>
        <dbReference type="Rhea" id="RHEA:20345"/>
        <dbReference type="Rhea" id="RHEA-COMP:10698"/>
        <dbReference type="Rhea" id="RHEA-COMP:10700"/>
        <dbReference type="ChEBI" id="CHEBI:15378"/>
        <dbReference type="ChEBI" id="CHEBI:29950"/>
        <dbReference type="ChEBI" id="CHEBI:50058"/>
        <dbReference type="ChEBI" id="CHEBI:57783"/>
        <dbReference type="ChEBI" id="CHEBI:58349"/>
        <dbReference type="EC" id="1.8.1.9"/>
    </reaction>
</comment>
<dbReference type="Pfam" id="PF07992">
    <property type="entry name" value="Pyr_redox_2"/>
    <property type="match status" value="1"/>
</dbReference>
<name>A0A7T4U1J5_9ACTN</name>
<organism evidence="5 6">
    <name type="scientific">Streptomyces alfalfae</name>
    <dbReference type="NCBI Taxonomy" id="1642299"/>
    <lineage>
        <taxon>Bacteria</taxon>
        <taxon>Bacillati</taxon>
        <taxon>Actinomycetota</taxon>
        <taxon>Actinomycetes</taxon>
        <taxon>Kitasatosporales</taxon>
        <taxon>Streptomycetaceae</taxon>
        <taxon>Streptomyces</taxon>
    </lineage>
</organism>
<evidence type="ECO:0000259" key="4">
    <source>
        <dbReference type="Pfam" id="PF07992"/>
    </source>
</evidence>
<evidence type="ECO:0000313" key="5">
    <source>
        <dbReference type="EMBL" id="QQC92567.1"/>
    </source>
</evidence>
<protein>
    <submittedName>
        <fullName evidence="5">NAD(P)/FAD-dependent oxidoreductase</fullName>
    </submittedName>
</protein>
<keyword evidence="1" id="KW-0285">Flavoprotein</keyword>
<dbReference type="SUPFAM" id="SSF51905">
    <property type="entry name" value="FAD/NAD(P)-binding domain"/>
    <property type="match status" value="1"/>
</dbReference>
<proteinExistence type="predicted"/>
<dbReference type="InterPro" id="IPR050097">
    <property type="entry name" value="Ferredoxin-NADP_redctase_2"/>
</dbReference>
<accession>A0A7T4U1J5</accession>
<dbReference type="PRINTS" id="PR00368">
    <property type="entry name" value="FADPNR"/>
</dbReference>
<dbReference type="InterPro" id="IPR023753">
    <property type="entry name" value="FAD/NAD-binding_dom"/>
</dbReference>
<reference evidence="5 6" key="1">
    <citation type="submission" date="2020-12" db="EMBL/GenBank/DDBJ databases">
        <title>Identification and biosynthesis of polyene macrolides produced by Streptomyces alfalfae Men-myco-93-63.</title>
        <authorList>
            <person name="Liu D."/>
            <person name="Li Y."/>
            <person name="Liu L."/>
            <person name="Han X."/>
            <person name="Shen F."/>
        </authorList>
    </citation>
    <scope>NUCLEOTIDE SEQUENCE [LARGE SCALE GENOMIC DNA]</scope>
    <source>
        <strain evidence="5 6">Men-myco-93-63</strain>
    </source>
</reference>
<dbReference type="PRINTS" id="PR00469">
    <property type="entry name" value="PNDRDTASEII"/>
</dbReference>
<dbReference type="PANTHER" id="PTHR48105">
    <property type="entry name" value="THIOREDOXIN REDUCTASE 1-RELATED-RELATED"/>
    <property type="match status" value="1"/>
</dbReference>
<dbReference type="EMBL" id="CP065959">
    <property type="protein sequence ID" value="QQC92567.1"/>
    <property type="molecule type" value="Genomic_DNA"/>
</dbReference>
<dbReference type="InterPro" id="IPR036188">
    <property type="entry name" value="FAD/NAD-bd_sf"/>
</dbReference>
<dbReference type="AlphaFoldDB" id="A0A7T4U1J5"/>
<sequence length="336" mass="34794">MTHTHTGTRADARARVYDAVVVGGGAAGLNAALTLARARRTVLLIDAGRQRNAPAHSMHNYLGHEGIAPADFLAIARREATDFGTHTAEASVVAAKRGADGIFEAALDTGAVVRARRLLLATGLVDELPDVPGVAERWATEVLHCPYCHGWEVRDRAIGVLATGPVGVEQALLWSQWSADITLFTHTAPLPDDLARARLAARDVRVVEGRVSHLDADGDRLGGVVLADGRRMDVDRLVVAPRFTARLGGLDGLGLETAELRLFGQVAGTHVVTDPQGATSVAGVYAAGNVTSLTETAIGSAAAGLKAAAALNLDLITEDTRRTMAAAAGPAGGGGV</sequence>
<evidence type="ECO:0000256" key="1">
    <source>
        <dbReference type="ARBA" id="ARBA00022630"/>
    </source>
</evidence>
<dbReference type="Gene3D" id="3.50.50.60">
    <property type="entry name" value="FAD/NAD(P)-binding domain"/>
    <property type="match status" value="2"/>
</dbReference>